<reference evidence="5" key="1">
    <citation type="submission" date="2011-12" db="EMBL/GenBank/DDBJ databases">
        <title>The Draft Genome of Lepisosteus oculatus.</title>
        <authorList>
            <consortium name="The Broad Institute Genome Assembly &amp; Analysis Group"/>
            <consortium name="Computational R&amp;D Group"/>
            <consortium name="and Sequencing Platform"/>
            <person name="Di Palma F."/>
            <person name="Alfoldi J."/>
            <person name="Johnson J."/>
            <person name="Berlin A."/>
            <person name="Gnerre S."/>
            <person name="Jaffe D."/>
            <person name="MacCallum I."/>
            <person name="Young S."/>
            <person name="Walker B.J."/>
            <person name="Lander E.S."/>
            <person name="Lindblad-Toh K."/>
        </authorList>
    </citation>
    <scope>NUCLEOTIDE SEQUENCE [LARGE SCALE GENOMIC DNA]</scope>
</reference>
<evidence type="ECO:0000256" key="2">
    <source>
        <dbReference type="ARBA" id="ARBA00018324"/>
    </source>
</evidence>
<feature type="region of interest" description="Disordered" evidence="3">
    <location>
        <begin position="511"/>
        <end position="530"/>
    </location>
</feature>
<dbReference type="InterPro" id="IPR008709">
    <property type="entry name" value="Neurochondrin"/>
</dbReference>
<feature type="compositionally biased region" description="Basic and acidic residues" evidence="3">
    <location>
        <begin position="176"/>
        <end position="204"/>
    </location>
</feature>
<evidence type="ECO:0000256" key="1">
    <source>
        <dbReference type="ARBA" id="ARBA00006927"/>
    </source>
</evidence>
<dbReference type="FunCoup" id="W5LXI4">
    <property type="interactions" value="686"/>
</dbReference>
<dbReference type="OMA" id="IVHYKKP"/>
<dbReference type="eggNOG" id="KOG2611">
    <property type="taxonomic scope" value="Eukaryota"/>
</dbReference>
<feature type="region of interest" description="Disordered" evidence="3">
    <location>
        <begin position="136"/>
        <end position="206"/>
    </location>
</feature>
<organism evidence="4 5">
    <name type="scientific">Lepisosteus oculatus</name>
    <name type="common">Spotted gar</name>
    <dbReference type="NCBI Taxonomy" id="7918"/>
    <lineage>
        <taxon>Eukaryota</taxon>
        <taxon>Metazoa</taxon>
        <taxon>Chordata</taxon>
        <taxon>Craniata</taxon>
        <taxon>Vertebrata</taxon>
        <taxon>Euteleostomi</taxon>
        <taxon>Actinopterygii</taxon>
        <taxon>Neopterygii</taxon>
        <taxon>Holostei</taxon>
        <taxon>Semionotiformes</taxon>
        <taxon>Lepisosteidae</taxon>
        <taxon>Lepisosteus</taxon>
    </lineage>
</organism>
<dbReference type="GO" id="GO:0048168">
    <property type="term" value="P:regulation of neuronal synaptic plasticity"/>
    <property type="evidence" value="ECO:0000318"/>
    <property type="project" value="GO_Central"/>
</dbReference>
<dbReference type="Pfam" id="PF05536">
    <property type="entry name" value="Neurochondrin"/>
    <property type="match status" value="2"/>
</dbReference>
<protein>
    <recommendedName>
        <fullName evidence="2">Neurochondrin</fullName>
    </recommendedName>
</protein>
<dbReference type="GeneTree" id="ENSGT00390000013601"/>
<name>W5LXI4_LEPOC</name>
<dbReference type="Ensembl" id="ENSLOCT00000000845.1">
    <property type="protein sequence ID" value="ENSLOCP00000000841.1"/>
    <property type="gene ID" value="ENSLOCG00000000757.1"/>
</dbReference>
<proteinExistence type="inferred from homology"/>
<dbReference type="AlphaFoldDB" id="W5LXI4"/>
<evidence type="ECO:0000256" key="3">
    <source>
        <dbReference type="SAM" id="MobiDB-lite"/>
    </source>
</evidence>
<sequence>MSAEQAVGEEAGDAGMSEAQRVVLERCLRALRDAGNDSETLAALLLITRFCPAGRMDRATLRRVFEAVGFSLPNRLLVSAATGGGQCPPGVLLSLGVSLLAGFSADPELAAHPQLINKVSLLLDLLAGRCDWTQASQGSQNQAREGQGPDRDAQQSSEAQAQCGQRHVDQSQQRGENARPAEPAHKSSKRTEPGGDVEETRESQTDPEQALVLDCYEALWGVCGSAGGPAVLLSRGAVPALCQAYVQNRALSRERALPLLGQLLSGPTRTAAWQKHAAQLSDLLARRVQEFCQAPDLHRVELCAGLLQFLPPPGGAPLSDGLKESVTVLWGGLRPLIQARISPAQLGSVLVLSACMLDLCGWAPLGSTQISCLLVNRACVEIRMGLEEPPGTVLAEAQQQTLTACYRILEAALEQACSLGLSQDPAQPQRTDAGLSRQQSRQLFGVLEEAFSAIVYYLQQVTPSCYGDPFIFATVRALCAWLAEETSCLREEVTALLPFLIGYAREQLQGARGDQGQADRPASDSAQGSGWPGEDALRFLLPALCHLTAEDGPRGVLLSLGTPVLLTDFLSRGWKRLQGGRGTRGALGDPGMETACSALLNIVVTEPSAVRTDACFSSLLSLLTDALCALLHKLHLLVLAANFCTLGLLIGRLRPGPAGPDGEPGQQRFFSAALRFLGRALCADPVGLGPAQLSPGFSERWDEVCELWRLGLQALAGCVDVLPWLPGLAREGGWLGDVLALLGSCTALPDPDTQGALQAALTALALRCPLCRGEILAVTRSGTGGVLPSMAELQRALTAGPLGFSKAED</sequence>
<dbReference type="InParanoid" id="W5LXI4"/>
<dbReference type="PANTHER" id="PTHR13109:SF7">
    <property type="entry name" value="NEUROCHONDRIN"/>
    <property type="match status" value="1"/>
</dbReference>
<dbReference type="Bgee" id="ENSLOCG00000000757">
    <property type="expression patterns" value="Expressed in ovary and 13 other cell types or tissues"/>
</dbReference>
<dbReference type="GO" id="GO:0031175">
    <property type="term" value="P:neuron projection development"/>
    <property type="evidence" value="ECO:0000318"/>
    <property type="project" value="GO_Central"/>
</dbReference>
<evidence type="ECO:0000313" key="4">
    <source>
        <dbReference type="Ensembl" id="ENSLOCP00000000841.1"/>
    </source>
</evidence>
<keyword evidence="5" id="KW-1185">Reference proteome</keyword>
<dbReference type="GO" id="GO:0030425">
    <property type="term" value="C:dendrite"/>
    <property type="evidence" value="ECO:0000318"/>
    <property type="project" value="GO_Central"/>
</dbReference>
<dbReference type="EMBL" id="AHAT01009290">
    <property type="status" value="NOT_ANNOTATED_CDS"/>
    <property type="molecule type" value="Genomic_DNA"/>
</dbReference>
<reference evidence="4" key="3">
    <citation type="submission" date="2025-09" db="UniProtKB">
        <authorList>
            <consortium name="Ensembl"/>
        </authorList>
    </citation>
    <scope>IDENTIFICATION</scope>
</reference>
<dbReference type="PANTHER" id="PTHR13109">
    <property type="entry name" value="NEUROCHONDRIN"/>
    <property type="match status" value="1"/>
</dbReference>
<reference evidence="4" key="2">
    <citation type="submission" date="2025-08" db="UniProtKB">
        <authorList>
            <consortium name="Ensembl"/>
        </authorList>
    </citation>
    <scope>IDENTIFICATION</scope>
</reference>
<dbReference type="HOGENOM" id="CLU_012443_0_0_1"/>
<dbReference type="Proteomes" id="UP000018468">
    <property type="component" value="Linkage group LG6"/>
</dbReference>
<comment type="similarity">
    <text evidence="1">Belongs to the neurochondrin family.</text>
</comment>
<dbReference type="STRING" id="7918.ENSLOCP00000000841"/>
<feature type="compositionally biased region" description="Polar residues" evidence="3">
    <location>
        <begin position="154"/>
        <end position="163"/>
    </location>
</feature>
<evidence type="ECO:0000313" key="5">
    <source>
        <dbReference type="Proteomes" id="UP000018468"/>
    </source>
</evidence>
<accession>W5LXI4</accession>